<reference evidence="7" key="1">
    <citation type="submission" date="2016-10" db="EMBL/GenBank/DDBJ databases">
        <authorList>
            <person name="Varghese N."/>
            <person name="Submissions S."/>
        </authorList>
    </citation>
    <scope>NUCLEOTIDE SEQUENCE [LARGE SCALE GENOMIC DNA]</scope>
    <source>
        <strain evidence="7">CGMCC 1.11022</strain>
    </source>
</reference>
<dbReference type="AlphaFoldDB" id="A0A1G8PUG9"/>
<sequence length="445" mass="47127">MLPIGTYASMHCNVPVSNMIAQSRPFGQRYAFVVVAVIFLCLLIAAGLRSAPAVMMLPLEESFGWRRDVVSLAAAIGIFLYGLTGPFAAALMERIGLRRTLLASLVLMSGSTALSLLMTQPWHLLLTWGVFSGVGSGAVATVLGATIVNRWFKTNRGLVMGLMSASAATGLLVFLPLLAALAQSGGWKPVAIAIAVATACLVPLVWLLVPERPSAIGMVRYGADVDDVPPVPPASQGNFLTHTFSTLRRAAGTRVFWYLFATFFICGFTTNGLVGTHLIAFCGDMGIGQVQAAGLLSLMGIFDLIGTTLSGWLTDRFDPRKLLGVYYGIRGLSLIYLPYSGFSSTSLIIFAVLYGLDWIATVPPTLRLSNEAFGDRSGPIVFGWIVAGHQVGAAAAAFFGGTMRELQGNYETAFLIAGMTAIAAACISLLINTSRPAFAPEGQPA</sequence>
<feature type="transmembrane region" description="Helical" evidence="4">
    <location>
        <begin position="125"/>
        <end position="145"/>
    </location>
</feature>
<evidence type="ECO:0000256" key="1">
    <source>
        <dbReference type="ARBA" id="ARBA00022692"/>
    </source>
</evidence>
<protein>
    <submittedName>
        <fullName evidence="6">Predicted arabinose efflux permease, MFS family</fullName>
    </submittedName>
</protein>
<keyword evidence="2 4" id="KW-1133">Transmembrane helix</keyword>
<dbReference type="InterPro" id="IPR050327">
    <property type="entry name" value="Proton-linked_MCT"/>
</dbReference>
<dbReference type="InterPro" id="IPR020846">
    <property type="entry name" value="MFS_dom"/>
</dbReference>
<feature type="transmembrane region" description="Helical" evidence="4">
    <location>
        <begin position="101"/>
        <end position="119"/>
    </location>
</feature>
<feature type="transmembrane region" description="Helical" evidence="4">
    <location>
        <begin position="190"/>
        <end position="209"/>
    </location>
</feature>
<dbReference type="Pfam" id="PF07690">
    <property type="entry name" value="MFS_1"/>
    <property type="match status" value="1"/>
</dbReference>
<accession>A0A1G8PUG9</accession>
<evidence type="ECO:0000259" key="5">
    <source>
        <dbReference type="PROSITE" id="PS50850"/>
    </source>
</evidence>
<evidence type="ECO:0000256" key="4">
    <source>
        <dbReference type="SAM" id="Phobius"/>
    </source>
</evidence>
<organism evidence="6 7">
    <name type="scientific">Mesorhizobium muleiense</name>
    <dbReference type="NCBI Taxonomy" id="1004279"/>
    <lineage>
        <taxon>Bacteria</taxon>
        <taxon>Pseudomonadati</taxon>
        <taxon>Pseudomonadota</taxon>
        <taxon>Alphaproteobacteria</taxon>
        <taxon>Hyphomicrobiales</taxon>
        <taxon>Phyllobacteriaceae</taxon>
        <taxon>Mesorhizobium</taxon>
    </lineage>
</organism>
<feature type="transmembrane region" description="Helical" evidence="4">
    <location>
        <begin position="412"/>
        <end position="431"/>
    </location>
</feature>
<feature type="transmembrane region" description="Helical" evidence="4">
    <location>
        <begin position="292"/>
        <end position="313"/>
    </location>
</feature>
<feature type="transmembrane region" description="Helical" evidence="4">
    <location>
        <begin position="380"/>
        <end position="400"/>
    </location>
</feature>
<evidence type="ECO:0000313" key="7">
    <source>
        <dbReference type="Proteomes" id="UP000198894"/>
    </source>
</evidence>
<dbReference type="InterPro" id="IPR011701">
    <property type="entry name" value="MFS"/>
</dbReference>
<dbReference type="Proteomes" id="UP000198894">
    <property type="component" value="Unassembled WGS sequence"/>
</dbReference>
<dbReference type="PANTHER" id="PTHR11360">
    <property type="entry name" value="MONOCARBOXYLATE TRANSPORTER"/>
    <property type="match status" value="1"/>
</dbReference>
<dbReference type="GO" id="GO:0022857">
    <property type="term" value="F:transmembrane transporter activity"/>
    <property type="evidence" value="ECO:0007669"/>
    <property type="project" value="InterPro"/>
</dbReference>
<proteinExistence type="predicted"/>
<dbReference type="PROSITE" id="PS50850">
    <property type="entry name" value="MFS"/>
    <property type="match status" value="1"/>
</dbReference>
<dbReference type="PANTHER" id="PTHR11360:SF284">
    <property type="entry name" value="EG:103B4.3 PROTEIN-RELATED"/>
    <property type="match status" value="1"/>
</dbReference>
<dbReference type="CDD" id="cd17355">
    <property type="entry name" value="MFS_YcxA_like"/>
    <property type="match status" value="1"/>
</dbReference>
<feature type="transmembrane region" description="Helical" evidence="4">
    <location>
        <begin position="157"/>
        <end position="178"/>
    </location>
</feature>
<dbReference type="InterPro" id="IPR036259">
    <property type="entry name" value="MFS_trans_sf"/>
</dbReference>
<dbReference type="SUPFAM" id="SSF103473">
    <property type="entry name" value="MFS general substrate transporter"/>
    <property type="match status" value="1"/>
</dbReference>
<evidence type="ECO:0000256" key="3">
    <source>
        <dbReference type="ARBA" id="ARBA00023136"/>
    </source>
</evidence>
<keyword evidence="7" id="KW-1185">Reference proteome</keyword>
<evidence type="ECO:0000313" key="6">
    <source>
        <dbReference type="EMBL" id="SDI96082.1"/>
    </source>
</evidence>
<dbReference type="Gene3D" id="1.20.1250.20">
    <property type="entry name" value="MFS general substrate transporter like domains"/>
    <property type="match status" value="2"/>
</dbReference>
<name>A0A1G8PUG9_9HYPH</name>
<keyword evidence="3 4" id="KW-0472">Membrane</keyword>
<keyword evidence="1 4" id="KW-0812">Transmembrane</keyword>
<feature type="transmembrane region" description="Helical" evidence="4">
    <location>
        <begin position="255"/>
        <end position="280"/>
    </location>
</feature>
<feature type="transmembrane region" description="Helical" evidence="4">
    <location>
        <begin position="334"/>
        <end position="360"/>
    </location>
</feature>
<gene>
    <name evidence="6" type="ORF">SAMN05428953_103395</name>
</gene>
<dbReference type="EMBL" id="FNEE01000003">
    <property type="protein sequence ID" value="SDI96082.1"/>
    <property type="molecule type" value="Genomic_DNA"/>
</dbReference>
<feature type="domain" description="Major facilitator superfamily (MFS) profile" evidence="5">
    <location>
        <begin position="33"/>
        <end position="436"/>
    </location>
</feature>
<evidence type="ECO:0000256" key="2">
    <source>
        <dbReference type="ARBA" id="ARBA00022989"/>
    </source>
</evidence>
<feature type="transmembrane region" description="Helical" evidence="4">
    <location>
        <begin position="30"/>
        <end position="49"/>
    </location>
</feature>
<feature type="transmembrane region" description="Helical" evidence="4">
    <location>
        <begin position="69"/>
        <end position="89"/>
    </location>
</feature>